<feature type="compositionally biased region" description="Polar residues" evidence="1">
    <location>
        <begin position="126"/>
        <end position="147"/>
    </location>
</feature>
<evidence type="ECO:0000256" key="1">
    <source>
        <dbReference type="SAM" id="MobiDB-lite"/>
    </source>
</evidence>
<keyword evidence="4" id="KW-1185">Reference proteome</keyword>
<name>A0AAW0JTM7_MYOGA</name>
<evidence type="ECO:0000313" key="3">
    <source>
        <dbReference type="EMBL" id="KAK7830372.1"/>
    </source>
</evidence>
<gene>
    <name evidence="3" type="ORF">U0070_018880</name>
</gene>
<feature type="region of interest" description="Disordered" evidence="1">
    <location>
        <begin position="85"/>
        <end position="151"/>
    </location>
</feature>
<feature type="non-terminal residue" evidence="3">
    <location>
        <position position="1"/>
    </location>
</feature>
<accession>A0AAW0JTM7</accession>
<evidence type="ECO:0008006" key="5">
    <source>
        <dbReference type="Google" id="ProtNLM"/>
    </source>
</evidence>
<dbReference type="Proteomes" id="UP001488838">
    <property type="component" value="Unassembled WGS sequence"/>
</dbReference>
<comment type="caution">
    <text evidence="3">The sequence shown here is derived from an EMBL/GenBank/DDBJ whole genome shotgun (WGS) entry which is preliminary data.</text>
</comment>
<feature type="signal peptide" evidence="2">
    <location>
        <begin position="1"/>
        <end position="23"/>
    </location>
</feature>
<dbReference type="AlphaFoldDB" id="A0AAW0JTM7"/>
<feature type="non-terminal residue" evidence="3">
    <location>
        <position position="161"/>
    </location>
</feature>
<evidence type="ECO:0000256" key="2">
    <source>
        <dbReference type="SAM" id="SignalP"/>
    </source>
</evidence>
<dbReference type="CDD" id="cd00037">
    <property type="entry name" value="CLECT"/>
    <property type="match status" value="1"/>
</dbReference>
<dbReference type="Gene3D" id="3.10.100.10">
    <property type="entry name" value="Mannose-Binding Protein A, subunit A"/>
    <property type="match status" value="1"/>
</dbReference>
<dbReference type="SUPFAM" id="SSF56436">
    <property type="entry name" value="C-type lectin-like"/>
    <property type="match status" value="1"/>
</dbReference>
<protein>
    <recommendedName>
        <fullName evidence="5">C-type lectin domain-containing protein</fullName>
    </recommendedName>
</protein>
<dbReference type="EMBL" id="JBBHLL010000018">
    <property type="protein sequence ID" value="KAK7830372.1"/>
    <property type="molecule type" value="Genomic_DNA"/>
</dbReference>
<keyword evidence="2" id="KW-0732">Signal</keyword>
<dbReference type="InterPro" id="IPR016187">
    <property type="entry name" value="CTDL_fold"/>
</dbReference>
<feature type="chain" id="PRO_5043979277" description="C-type lectin domain-containing protein" evidence="2">
    <location>
        <begin position="24"/>
        <end position="161"/>
    </location>
</feature>
<organism evidence="3 4">
    <name type="scientific">Myodes glareolus</name>
    <name type="common">Bank vole</name>
    <name type="synonym">Clethrionomys glareolus</name>
    <dbReference type="NCBI Taxonomy" id="447135"/>
    <lineage>
        <taxon>Eukaryota</taxon>
        <taxon>Metazoa</taxon>
        <taxon>Chordata</taxon>
        <taxon>Craniata</taxon>
        <taxon>Vertebrata</taxon>
        <taxon>Euteleostomi</taxon>
        <taxon>Mammalia</taxon>
        <taxon>Eutheria</taxon>
        <taxon>Euarchontoglires</taxon>
        <taxon>Glires</taxon>
        <taxon>Rodentia</taxon>
        <taxon>Myomorpha</taxon>
        <taxon>Muroidea</taxon>
        <taxon>Cricetidae</taxon>
        <taxon>Arvicolinae</taxon>
        <taxon>Myodes</taxon>
    </lineage>
</organism>
<evidence type="ECO:0000313" key="4">
    <source>
        <dbReference type="Proteomes" id="UP001488838"/>
    </source>
</evidence>
<dbReference type="InterPro" id="IPR016186">
    <property type="entry name" value="C-type_lectin-like/link_sf"/>
</dbReference>
<reference evidence="3 4" key="1">
    <citation type="journal article" date="2023" name="bioRxiv">
        <title>Conserved and derived expression patterns and positive selection on dental genes reveal complex evolutionary context of ever-growing rodent molars.</title>
        <authorList>
            <person name="Calamari Z.T."/>
            <person name="Song A."/>
            <person name="Cohen E."/>
            <person name="Akter M."/>
            <person name="Roy R.D."/>
            <person name="Hallikas O."/>
            <person name="Christensen M.M."/>
            <person name="Li P."/>
            <person name="Marangoni P."/>
            <person name="Jernvall J."/>
            <person name="Klein O.D."/>
        </authorList>
    </citation>
    <scope>NUCLEOTIDE SEQUENCE [LARGE SCALE GENOMIC DNA]</scope>
    <source>
        <strain evidence="3">V071</strain>
    </source>
</reference>
<sequence>CREMLFLRRSWLWLYIRVGVFLGQELNNPQSNEIKICYRFYMLNCSFNEAQAYCETQRGHLTWNQGLQTFIQNFTKMERTWWVGRSLPPPRKHQEATHTDGFPQPPEGPGNNENNSRKPKKKRGAQKQTNVASGDAYLSTTCRQQRASPDHEHYVCSSQTC</sequence>
<proteinExistence type="predicted"/>